<dbReference type="RefSeq" id="WP_306675984.1">
    <property type="nucleotide sequence ID" value="NZ_CP110509.1"/>
</dbReference>
<organism evidence="2 3">
    <name type="scientific">Streptococcus didelphis</name>
    <dbReference type="NCBI Taxonomy" id="102886"/>
    <lineage>
        <taxon>Bacteria</taxon>
        <taxon>Bacillati</taxon>
        <taxon>Bacillota</taxon>
        <taxon>Bacilli</taxon>
        <taxon>Lactobacillales</taxon>
        <taxon>Streptococcaceae</taxon>
        <taxon>Streptococcus</taxon>
    </lineage>
</organism>
<gene>
    <name evidence="2" type="ORF">N1496_04410</name>
</gene>
<evidence type="ECO:0000313" key="3">
    <source>
        <dbReference type="Proteomes" id="UP001238096"/>
    </source>
</evidence>
<sequence length="57" mass="6801">MSFYLLFYLPFVSISYRALWYHGYLTQIKEGIALAFLHIPVAYFWKIFLAAYFLGLL</sequence>
<keyword evidence="1" id="KW-1133">Transmembrane helix</keyword>
<feature type="transmembrane region" description="Helical" evidence="1">
    <location>
        <begin position="32"/>
        <end position="54"/>
    </location>
</feature>
<accession>A0ABY9LIQ3</accession>
<evidence type="ECO:0000256" key="1">
    <source>
        <dbReference type="SAM" id="Phobius"/>
    </source>
</evidence>
<dbReference type="Proteomes" id="UP001238096">
    <property type="component" value="Chromosome"/>
</dbReference>
<keyword evidence="1" id="KW-0472">Membrane</keyword>
<keyword evidence="1" id="KW-0812">Transmembrane</keyword>
<dbReference type="EMBL" id="CP110509">
    <property type="protein sequence ID" value="WMB28716.1"/>
    <property type="molecule type" value="Genomic_DNA"/>
</dbReference>
<name>A0ABY9LIQ3_9STRE</name>
<feature type="transmembrane region" description="Helical" evidence="1">
    <location>
        <begin position="6"/>
        <end position="25"/>
    </location>
</feature>
<keyword evidence="3" id="KW-1185">Reference proteome</keyword>
<evidence type="ECO:0000313" key="2">
    <source>
        <dbReference type="EMBL" id="WMB28716.1"/>
    </source>
</evidence>
<protein>
    <submittedName>
        <fullName evidence="2">Uncharacterized protein</fullName>
    </submittedName>
</protein>
<proteinExistence type="predicted"/>
<reference evidence="3" key="1">
    <citation type="submission" date="2022-10" db="EMBL/GenBank/DDBJ databases">
        <title>Streptococcus didelphis as causative of fatal infections in opossums (Didelphis albiventris).</title>
        <authorList>
            <person name="Breyer G.M."/>
            <person name="Da Silva M.E.R.J."/>
            <person name="Siqueira F.M."/>
        </authorList>
    </citation>
    <scope>NUCLEOTIDE SEQUENCE [LARGE SCALE GENOMIC DNA]</scope>
    <source>
        <strain evidence="3">LBVP101/21</strain>
    </source>
</reference>